<evidence type="ECO:0000256" key="7">
    <source>
        <dbReference type="ARBA" id="ARBA00023012"/>
    </source>
</evidence>
<dbReference type="CDD" id="cd16922">
    <property type="entry name" value="HATPase_EvgS-ArcB-TorS-like"/>
    <property type="match status" value="1"/>
</dbReference>
<dbReference type="SUPFAM" id="SSF158472">
    <property type="entry name" value="HAMP domain-like"/>
    <property type="match status" value="1"/>
</dbReference>
<dbReference type="InterPro" id="IPR003594">
    <property type="entry name" value="HATPase_dom"/>
</dbReference>
<dbReference type="GO" id="GO:0000155">
    <property type="term" value="F:phosphorelay sensor kinase activity"/>
    <property type="evidence" value="ECO:0007669"/>
    <property type="project" value="InterPro"/>
</dbReference>
<feature type="transmembrane region" description="Helical" evidence="10">
    <location>
        <begin position="12"/>
        <end position="34"/>
    </location>
</feature>
<dbReference type="PANTHER" id="PTHR45339:SF1">
    <property type="entry name" value="HYBRID SIGNAL TRANSDUCTION HISTIDINE KINASE J"/>
    <property type="match status" value="1"/>
</dbReference>
<name>A0A1S7LJQ5_MAGMO</name>
<keyword evidence="10" id="KW-0472">Membrane</keyword>
<dbReference type="InterPro" id="IPR005467">
    <property type="entry name" value="His_kinase_dom"/>
</dbReference>
<dbReference type="InterPro" id="IPR004358">
    <property type="entry name" value="Sig_transdc_His_kin-like_C"/>
</dbReference>
<dbReference type="Pfam" id="PF12729">
    <property type="entry name" value="4HB_MCP_1"/>
    <property type="match status" value="1"/>
</dbReference>
<feature type="modified residue" description="4-aspartylphosphate" evidence="8">
    <location>
        <position position="1128"/>
    </location>
</feature>
<dbReference type="InterPro" id="IPR036890">
    <property type="entry name" value="HATPase_C_sf"/>
</dbReference>
<gene>
    <name evidence="14" type="ORF">MAGMO_3058</name>
</gene>
<evidence type="ECO:0000256" key="10">
    <source>
        <dbReference type="SAM" id="Phobius"/>
    </source>
</evidence>
<feature type="domain" description="Histidine kinase" evidence="11">
    <location>
        <begin position="521"/>
        <end position="753"/>
    </location>
</feature>
<dbReference type="SUPFAM" id="SSF55874">
    <property type="entry name" value="ATPase domain of HSP90 chaperone/DNA topoisomerase II/histidine kinase"/>
    <property type="match status" value="1"/>
</dbReference>
<keyword evidence="5 14" id="KW-0808">Transferase</keyword>
<comment type="catalytic activity">
    <reaction evidence="1">
        <text>ATP + protein L-histidine = ADP + protein N-phospho-L-histidine.</text>
        <dbReference type="EC" id="2.7.13.3"/>
    </reaction>
</comment>
<dbReference type="Pfam" id="PF00672">
    <property type="entry name" value="HAMP"/>
    <property type="match status" value="1"/>
</dbReference>
<dbReference type="EMBL" id="LO017727">
    <property type="protein sequence ID" value="CRH07202.1"/>
    <property type="molecule type" value="Genomic_DNA"/>
</dbReference>
<reference evidence="14" key="1">
    <citation type="submission" date="2015-04" db="EMBL/GenBank/DDBJ databases">
        <authorList>
            <person name="Syromyatnikov M.Y."/>
            <person name="Popov V.N."/>
        </authorList>
    </citation>
    <scope>NUCLEOTIDE SEQUENCE</scope>
    <source>
        <strain evidence="14">MO-1</strain>
    </source>
</reference>
<dbReference type="InterPro" id="IPR036097">
    <property type="entry name" value="HisK_dim/P_sf"/>
</dbReference>
<evidence type="ECO:0000256" key="3">
    <source>
        <dbReference type="ARBA" id="ARBA00012438"/>
    </source>
</evidence>
<dbReference type="Pfam" id="PF02518">
    <property type="entry name" value="HATPase_c"/>
    <property type="match status" value="1"/>
</dbReference>
<dbReference type="InterPro" id="IPR029016">
    <property type="entry name" value="GAF-like_dom_sf"/>
</dbReference>
<keyword evidence="7" id="KW-0902">Two-component regulatory system</keyword>
<feature type="modified residue" description="4-aspartylphosphate" evidence="8">
    <location>
        <position position="981"/>
    </location>
</feature>
<dbReference type="Gene3D" id="3.30.450.40">
    <property type="match status" value="1"/>
</dbReference>
<dbReference type="InterPro" id="IPR003661">
    <property type="entry name" value="HisK_dim/P_dom"/>
</dbReference>
<comment type="subcellular location">
    <subcellularLocation>
        <location evidence="2">Membrane</location>
    </subcellularLocation>
</comment>
<dbReference type="PANTHER" id="PTHR45339">
    <property type="entry name" value="HYBRID SIGNAL TRANSDUCTION HISTIDINE KINASE J"/>
    <property type="match status" value="1"/>
</dbReference>
<feature type="transmembrane region" description="Helical" evidence="10">
    <location>
        <begin position="186"/>
        <end position="207"/>
    </location>
</feature>
<evidence type="ECO:0000313" key="14">
    <source>
        <dbReference type="EMBL" id="CRH07202.1"/>
    </source>
</evidence>
<dbReference type="Gene3D" id="6.10.340.10">
    <property type="match status" value="1"/>
</dbReference>
<dbReference type="Gene3D" id="1.10.287.130">
    <property type="match status" value="1"/>
</dbReference>
<protein>
    <recommendedName>
        <fullName evidence="3">histidine kinase</fullName>
        <ecNumber evidence="3">2.7.13.3</ecNumber>
    </recommendedName>
</protein>
<dbReference type="PRINTS" id="PR00344">
    <property type="entry name" value="BCTRLSENSOR"/>
</dbReference>
<evidence type="ECO:0000259" key="12">
    <source>
        <dbReference type="PROSITE" id="PS50110"/>
    </source>
</evidence>
<evidence type="ECO:0000256" key="9">
    <source>
        <dbReference type="SAM" id="MobiDB-lite"/>
    </source>
</evidence>
<evidence type="ECO:0000256" key="6">
    <source>
        <dbReference type="ARBA" id="ARBA00022777"/>
    </source>
</evidence>
<keyword evidence="10" id="KW-0812">Transmembrane</keyword>
<dbReference type="CDD" id="cd00082">
    <property type="entry name" value="HisKA"/>
    <property type="match status" value="1"/>
</dbReference>
<dbReference type="Gene3D" id="3.30.565.10">
    <property type="entry name" value="Histidine kinase-like ATPase, C-terminal domain"/>
    <property type="match status" value="1"/>
</dbReference>
<dbReference type="Pfam" id="PF00072">
    <property type="entry name" value="Response_reg"/>
    <property type="match status" value="3"/>
</dbReference>
<feature type="domain" description="HAMP" evidence="13">
    <location>
        <begin position="210"/>
        <end position="262"/>
    </location>
</feature>
<dbReference type="FunFam" id="3.30.565.10:FF:000010">
    <property type="entry name" value="Sensor histidine kinase RcsC"/>
    <property type="match status" value="1"/>
</dbReference>
<dbReference type="PROSITE" id="PS50885">
    <property type="entry name" value="HAMP"/>
    <property type="match status" value="1"/>
</dbReference>
<dbReference type="GO" id="GO:0016020">
    <property type="term" value="C:membrane"/>
    <property type="evidence" value="ECO:0007669"/>
    <property type="project" value="UniProtKB-SubCell"/>
</dbReference>
<sequence>MLFDMKKISNRMGWGFGLMIMLMIGVSVLALYYMESLSSQTANLYRHPFAVTNAILRLEGNIIRMHRSMKDVTLAHNSESMQASIHKVDELEKAVFHDLQIVQERFLGEQHRVDELRFAIRNWKPIRDEVIRQTERGKHATAAKITQGKGAIYVADLIKQIDGFVDFAHNKAESFFSQAQSDRKSALRYTTIVLVASVLLGIAMTLLNIRAILGPINRLMSATHAITQGDLSARVGDLGGGELGQLAHAFDQMAAQNEQQNWLGTISAELSTQIQKTNTLQELAETIIQQLPLLLKAGHGAIYMLEDEEEAQHYTLFSSYAFQQRKNLSNRYAPGEGLVGQCVREKSAIVLTHVPADYIQISSGLGEATPMSILVQPIIAQEKVLAVIELASFLPFTEAHRILLEEISLSLGLTMENRRRAHRTEELLQKTQMQSEELAAQQEELRQTNDALLKQAESLKTSEEELRAQQERLQETNTDLEDRTEKLMEEQQAREAASRALEVKAEELELASRYKSEFLANMSHELRTPLNSLLILARSFATNQDGNLTDDQVEAAKIIHGSGQDLLKLINDILDLAKIESGRIELINETFSLETFSRLMRNQFQHVAQDRGVEFAIQLSPNLPATITTDEDKLGQIIKNLLSNAFKFTSDGAVELAFMVANEVSQPVMPAEIPPDALAVVVSDQGIGIPQDKQRIIFEAFQQVDGTTSRQYGGTGLGLAISRQLTLALGGRLSLHSEEDQGSTFALFLPFSHAEATTPDITKAVQIPAAKREAPKPAPVVNTPPAAQYIPQHSVAVDDDRDALDGQIPALLIIEDDLGFAQVLRSTFRQKGYPCLIALDGQSGVALAKNYRPAGIILDLGLPDMDGWSVLDRLKNDSDTRHIPVHIISGRDKQTDGMQKGAVGFFSKPVSGEDLDEALVRIRHFTSDEMRNLLIVEDDPNAAQALVHLLNSETVSITLAETGKEALKQLETQTFDCMILDLVLPDISGFEVLEQLSNYEALSKPPVIIHSGKQLTREEHEQLQHYTDSIIIKGAQSPERLLDEVVLFLHSVEEKLPEEQRKLLSRIHDPETVFQDKTILLVDDDVRNTFALARTLEQQGLRVLMAPSGQKALETLQGDTEINLVLMDIMMPGMDGYQTMQEIRKQPEFQRLPIIAVTAKAMLEDRQKCLAAGANDYLAKPVDVDRLFSMMRVWLYH</sequence>
<dbReference type="SMART" id="SM00388">
    <property type="entry name" value="HisKA"/>
    <property type="match status" value="1"/>
</dbReference>
<dbReference type="SMART" id="SM00387">
    <property type="entry name" value="HATPase_c"/>
    <property type="match status" value="1"/>
</dbReference>
<dbReference type="Pfam" id="PF13185">
    <property type="entry name" value="GAF_2"/>
    <property type="match status" value="1"/>
</dbReference>
<organism evidence="14">
    <name type="scientific">Magnetococcus massalia (strain MO-1)</name>
    <dbReference type="NCBI Taxonomy" id="451514"/>
    <lineage>
        <taxon>Bacteria</taxon>
        <taxon>Pseudomonadati</taxon>
        <taxon>Pseudomonadota</taxon>
        <taxon>Magnetococcia</taxon>
        <taxon>Magnetococcales</taxon>
        <taxon>Magnetococcaceae</taxon>
        <taxon>Magnetococcus</taxon>
    </lineage>
</organism>
<feature type="region of interest" description="Disordered" evidence="9">
    <location>
        <begin position="459"/>
        <end position="479"/>
    </location>
</feature>
<evidence type="ECO:0000256" key="1">
    <source>
        <dbReference type="ARBA" id="ARBA00000085"/>
    </source>
</evidence>
<dbReference type="PROSITE" id="PS50109">
    <property type="entry name" value="HIS_KIN"/>
    <property type="match status" value="1"/>
</dbReference>
<dbReference type="PROSITE" id="PS50110">
    <property type="entry name" value="RESPONSE_REGULATORY"/>
    <property type="match status" value="3"/>
</dbReference>
<dbReference type="InterPro" id="IPR001789">
    <property type="entry name" value="Sig_transdc_resp-reg_receiver"/>
</dbReference>
<dbReference type="SUPFAM" id="SSF52172">
    <property type="entry name" value="CheY-like"/>
    <property type="match status" value="3"/>
</dbReference>
<evidence type="ECO:0000256" key="8">
    <source>
        <dbReference type="PROSITE-ProRule" id="PRU00169"/>
    </source>
</evidence>
<dbReference type="InterPro" id="IPR003018">
    <property type="entry name" value="GAF"/>
</dbReference>
<dbReference type="InterPro" id="IPR003660">
    <property type="entry name" value="HAMP_dom"/>
</dbReference>
<dbReference type="SUPFAM" id="SSF55781">
    <property type="entry name" value="GAF domain-like"/>
    <property type="match status" value="1"/>
</dbReference>
<dbReference type="CDD" id="cd17546">
    <property type="entry name" value="REC_hyHK_CKI1_RcsC-like"/>
    <property type="match status" value="1"/>
</dbReference>
<keyword evidence="10" id="KW-1133">Transmembrane helix</keyword>
<dbReference type="SMART" id="SM00304">
    <property type="entry name" value="HAMP"/>
    <property type="match status" value="1"/>
</dbReference>
<accession>A0A1S7LJQ5</accession>
<dbReference type="CDD" id="cd00156">
    <property type="entry name" value="REC"/>
    <property type="match status" value="2"/>
</dbReference>
<dbReference type="Pfam" id="PF00512">
    <property type="entry name" value="HisKA"/>
    <property type="match status" value="1"/>
</dbReference>
<dbReference type="Gene3D" id="3.40.50.2300">
    <property type="match status" value="3"/>
</dbReference>
<dbReference type="InterPro" id="IPR024478">
    <property type="entry name" value="HlyB_4HB_MCP"/>
</dbReference>
<evidence type="ECO:0000256" key="4">
    <source>
        <dbReference type="ARBA" id="ARBA00022553"/>
    </source>
</evidence>
<dbReference type="SMART" id="SM00065">
    <property type="entry name" value="GAF"/>
    <property type="match status" value="1"/>
</dbReference>
<feature type="domain" description="Response regulatory" evidence="12">
    <location>
        <begin position="1078"/>
        <end position="1195"/>
    </location>
</feature>
<evidence type="ECO:0000256" key="2">
    <source>
        <dbReference type="ARBA" id="ARBA00004370"/>
    </source>
</evidence>
<feature type="modified residue" description="4-aspartylphosphate" evidence="8">
    <location>
        <position position="859"/>
    </location>
</feature>
<evidence type="ECO:0000259" key="11">
    <source>
        <dbReference type="PROSITE" id="PS50109"/>
    </source>
</evidence>
<dbReference type="InterPro" id="IPR011006">
    <property type="entry name" value="CheY-like_superfamily"/>
</dbReference>
<feature type="compositionally biased region" description="Basic and acidic residues" evidence="9">
    <location>
        <begin position="460"/>
        <end position="479"/>
    </location>
</feature>
<dbReference type="AlphaFoldDB" id="A0A1S7LJQ5"/>
<dbReference type="CDD" id="cd06225">
    <property type="entry name" value="HAMP"/>
    <property type="match status" value="1"/>
</dbReference>
<dbReference type="EC" id="2.7.13.3" evidence="3"/>
<feature type="domain" description="Response regulatory" evidence="12">
    <location>
        <begin position="932"/>
        <end position="1048"/>
    </location>
</feature>
<dbReference type="SMART" id="SM00448">
    <property type="entry name" value="REC"/>
    <property type="match status" value="3"/>
</dbReference>
<dbReference type="SUPFAM" id="SSF47384">
    <property type="entry name" value="Homodimeric domain of signal transducing histidine kinase"/>
    <property type="match status" value="1"/>
</dbReference>
<feature type="domain" description="Response regulatory" evidence="12">
    <location>
        <begin position="810"/>
        <end position="923"/>
    </location>
</feature>
<evidence type="ECO:0000259" key="13">
    <source>
        <dbReference type="PROSITE" id="PS50885"/>
    </source>
</evidence>
<proteinExistence type="predicted"/>
<keyword evidence="6 14" id="KW-0418">Kinase</keyword>
<evidence type="ECO:0000256" key="5">
    <source>
        <dbReference type="ARBA" id="ARBA00022679"/>
    </source>
</evidence>
<keyword evidence="4 8" id="KW-0597">Phosphoprotein</keyword>